<dbReference type="PROSITE" id="PS01186">
    <property type="entry name" value="EGF_2"/>
    <property type="match status" value="1"/>
</dbReference>
<keyword evidence="1" id="KW-0732">Signal</keyword>
<dbReference type="SMART" id="SM00179">
    <property type="entry name" value="EGF_CA"/>
    <property type="match status" value="1"/>
</dbReference>
<keyword evidence="4" id="KW-1185">Reference proteome</keyword>
<sequence>MPRSVSSLAMALALAMLCACSSAEPSEPCEDVDCGPGQCVPSSGAATCSCPPGYIPADLSCRRDVREGDDHGDTVEAATPVEIMDPSQWVDANLDTMEDVDLFSFRVTAGRIFRFNCYSIKSSYDPACRVELLGADGLTLPGSVGAGGSSVYHAAVLATQDGTVYARVRAYSTSPSFFNPSYEYSLQDRGPDDFANTLTEATRVPVGTVSGYIEPNGDVDVVALDVVAGRAYRLSCSSGTPAVDHCGMRVRSPGGEVLYESKLDGTLPKTATFDLQGMQEGRYTVELFFNRLLFSDGTGDYKFSVADLEP</sequence>
<name>A0A3A8QGA9_9BACT</name>
<dbReference type="Proteomes" id="UP000267003">
    <property type="component" value="Unassembled WGS sequence"/>
</dbReference>
<evidence type="ECO:0000313" key="3">
    <source>
        <dbReference type="EMBL" id="RKH67667.1"/>
    </source>
</evidence>
<dbReference type="PROSITE" id="PS51257">
    <property type="entry name" value="PROKAR_LIPOPROTEIN"/>
    <property type="match status" value="1"/>
</dbReference>
<evidence type="ECO:0000259" key="2">
    <source>
        <dbReference type="PROSITE" id="PS01186"/>
    </source>
</evidence>
<dbReference type="SMART" id="SM00181">
    <property type="entry name" value="EGF"/>
    <property type="match status" value="1"/>
</dbReference>
<protein>
    <recommendedName>
        <fullName evidence="2">EGF-like domain-containing protein</fullName>
    </recommendedName>
</protein>
<proteinExistence type="predicted"/>
<feature type="chain" id="PRO_5017454490" description="EGF-like domain-containing protein" evidence="1">
    <location>
        <begin position="24"/>
        <end position="310"/>
    </location>
</feature>
<evidence type="ECO:0000256" key="1">
    <source>
        <dbReference type="SAM" id="SignalP"/>
    </source>
</evidence>
<dbReference type="InterPro" id="IPR000742">
    <property type="entry name" value="EGF"/>
</dbReference>
<organism evidence="3 4">
    <name type="scientific">Corallococcus aberystwythensis</name>
    <dbReference type="NCBI Taxonomy" id="2316722"/>
    <lineage>
        <taxon>Bacteria</taxon>
        <taxon>Pseudomonadati</taxon>
        <taxon>Myxococcota</taxon>
        <taxon>Myxococcia</taxon>
        <taxon>Myxococcales</taxon>
        <taxon>Cystobacterineae</taxon>
        <taxon>Myxococcaceae</taxon>
        <taxon>Corallococcus</taxon>
    </lineage>
</organism>
<gene>
    <name evidence="3" type="ORF">D7W81_13495</name>
</gene>
<dbReference type="AlphaFoldDB" id="A0A3A8QGA9"/>
<dbReference type="EMBL" id="RAWK01000069">
    <property type="protein sequence ID" value="RKH67667.1"/>
    <property type="molecule type" value="Genomic_DNA"/>
</dbReference>
<feature type="domain" description="EGF-like" evidence="2">
    <location>
        <begin position="48"/>
        <end position="61"/>
    </location>
</feature>
<feature type="signal peptide" evidence="1">
    <location>
        <begin position="1"/>
        <end position="23"/>
    </location>
</feature>
<dbReference type="Gene3D" id="2.60.120.380">
    <property type="match status" value="2"/>
</dbReference>
<dbReference type="GO" id="GO:0005509">
    <property type="term" value="F:calcium ion binding"/>
    <property type="evidence" value="ECO:0007669"/>
    <property type="project" value="InterPro"/>
</dbReference>
<dbReference type="OrthoDB" id="5504433at2"/>
<reference evidence="4" key="1">
    <citation type="submission" date="2018-09" db="EMBL/GenBank/DDBJ databases">
        <authorList>
            <person name="Livingstone P.G."/>
            <person name="Whitworth D.E."/>
        </authorList>
    </citation>
    <scope>NUCLEOTIDE SEQUENCE [LARGE SCALE GENOMIC DNA]</scope>
    <source>
        <strain evidence="4">AB050A</strain>
    </source>
</reference>
<comment type="caution">
    <text evidence="3">The sequence shown here is derived from an EMBL/GenBank/DDBJ whole genome shotgun (WGS) entry which is preliminary data.</text>
</comment>
<dbReference type="RefSeq" id="WP_147445468.1">
    <property type="nucleotide sequence ID" value="NZ_RAWK01000069.1"/>
</dbReference>
<evidence type="ECO:0000313" key="4">
    <source>
        <dbReference type="Proteomes" id="UP000267003"/>
    </source>
</evidence>
<accession>A0A3A8QGA9</accession>
<dbReference type="InterPro" id="IPR001881">
    <property type="entry name" value="EGF-like_Ca-bd_dom"/>
</dbReference>